<dbReference type="PANTHER" id="PTHR12843:SF5">
    <property type="entry name" value="EEF1A LYSINE METHYLTRANSFERASE 2"/>
    <property type="match status" value="1"/>
</dbReference>
<evidence type="ECO:0000259" key="1">
    <source>
        <dbReference type="Pfam" id="PF13649"/>
    </source>
</evidence>
<evidence type="ECO:0000313" key="3">
    <source>
        <dbReference type="Proteomes" id="UP001204376"/>
    </source>
</evidence>
<keyword evidence="2" id="KW-0808">Transferase</keyword>
<accession>A0ABT1T356</accession>
<dbReference type="EMBL" id="JANHOH010000002">
    <property type="protein sequence ID" value="MCQ6959034.1"/>
    <property type="molecule type" value="Genomic_DNA"/>
</dbReference>
<sequence length="204" mass="23351">MEEDTKAHWEHVYREKSPEQMSWTQETPQLSINLIKSLNLPKTANIIDLGGGDSKLVDHLLQEGYTNITVVDISIVALEKAQLRLGEKSKIIKWVVSDIINFVPQEKYELWHDRAAFHFLTTIDQINRYLSITANAVTGYMVLGVFSETGPEKCSGLPVKRYSEQLLEEVFAGNFSKIACVKEQHITPFQTSQDFVFCTFRRHC</sequence>
<keyword evidence="2" id="KW-0489">Methyltransferase</keyword>
<comment type="caution">
    <text evidence="2">The sequence shown here is derived from an EMBL/GenBank/DDBJ whole genome shotgun (WGS) entry which is preliminary data.</text>
</comment>
<evidence type="ECO:0000313" key="2">
    <source>
        <dbReference type="EMBL" id="MCQ6959034.1"/>
    </source>
</evidence>
<feature type="domain" description="Methyltransferase" evidence="1">
    <location>
        <begin position="46"/>
        <end position="126"/>
    </location>
</feature>
<dbReference type="InterPro" id="IPR029063">
    <property type="entry name" value="SAM-dependent_MTases_sf"/>
</dbReference>
<name>A0ABT1T356_9SPHI</name>
<protein>
    <submittedName>
        <fullName evidence="2">Class I SAM-dependent methyltransferase</fullName>
    </submittedName>
</protein>
<gene>
    <name evidence="2" type="ORF">NPE20_13750</name>
</gene>
<dbReference type="GO" id="GO:0032259">
    <property type="term" value="P:methylation"/>
    <property type="evidence" value="ECO:0007669"/>
    <property type="project" value="UniProtKB-KW"/>
</dbReference>
<reference evidence="2 3" key="1">
    <citation type="submission" date="2022-07" db="EMBL/GenBank/DDBJ databases">
        <title>Mucilaginibacter sp. JC4.</title>
        <authorList>
            <person name="Le V."/>
            <person name="Ko S.-R."/>
            <person name="Ahn C.-Y."/>
            <person name="Oh H.-M."/>
        </authorList>
    </citation>
    <scope>NUCLEOTIDE SEQUENCE [LARGE SCALE GENOMIC DNA]</scope>
    <source>
        <strain evidence="2 3">JC4</strain>
    </source>
</reference>
<keyword evidence="3" id="KW-1185">Reference proteome</keyword>
<dbReference type="RefSeq" id="WP_256539226.1">
    <property type="nucleotide sequence ID" value="NZ_JANHOH010000002.1"/>
</dbReference>
<proteinExistence type="predicted"/>
<dbReference type="SUPFAM" id="SSF53335">
    <property type="entry name" value="S-adenosyl-L-methionine-dependent methyltransferases"/>
    <property type="match status" value="1"/>
</dbReference>
<organism evidence="2 3">
    <name type="scientific">Mucilaginibacter aquariorum</name>
    <dbReference type="NCBI Taxonomy" id="2967225"/>
    <lineage>
        <taxon>Bacteria</taxon>
        <taxon>Pseudomonadati</taxon>
        <taxon>Bacteroidota</taxon>
        <taxon>Sphingobacteriia</taxon>
        <taxon>Sphingobacteriales</taxon>
        <taxon>Sphingobacteriaceae</taxon>
        <taxon>Mucilaginibacter</taxon>
    </lineage>
</organism>
<dbReference type="Gene3D" id="3.40.50.150">
    <property type="entry name" value="Vaccinia Virus protein VP39"/>
    <property type="match status" value="1"/>
</dbReference>
<dbReference type="Proteomes" id="UP001204376">
    <property type="component" value="Unassembled WGS sequence"/>
</dbReference>
<dbReference type="PANTHER" id="PTHR12843">
    <property type="entry name" value="PROTEIN-LYSINE N-METHYLTRANSFERASE METTL10"/>
    <property type="match status" value="1"/>
</dbReference>
<dbReference type="Pfam" id="PF13649">
    <property type="entry name" value="Methyltransf_25"/>
    <property type="match status" value="1"/>
</dbReference>
<dbReference type="InterPro" id="IPR041698">
    <property type="entry name" value="Methyltransf_25"/>
</dbReference>
<dbReference type="GO" id="GO:0008168">
    <property type="term" value="F:methyltransferase activity"/>
    <property type="evidence" value="ECO:0007669"/>
    <property type="project" value="UniProtKB-KW"/>
</dbReference>